<dbReference type="Pfam" id="PF00672">
    <property type="entry name" value="HAMP"/>
    <property type="match status" value="1"/>
</dbReference>
<protein>
    <submittedName>
        <fullName evidence="3">HAMP domain-containing protein</fullName>
    </submittedName>
</protein>
<keyword evidence="1" id="KW-0812">Transmembrane</keyword>
<reference evidence="3 4" key="2">
    <citation type="submission" date="2020-05" db="EMBL/GenBank/DDBJ databases">
        <authorList>
            <person name="Khan S.A."/>
            <person name="Jeon C.O."/>
            <person name="Chun B.H."/>
        </authorList>
    </citation>
    <scope>NUCLEOTIDE SEQUENCE [LARGE SCALE GENOMIC DNA]</scope>
    <source>
        <strain evidence="3 4">H242</strain>
    </source>
</reference>
<evidence type="ECO:0000256" key="1">
    <source>
        <dbReference type="SAM" id="Phobius"/>
    </source>
</evidence>
<dbReference type="SMART" id="SM00304">
    <property type="entry name" value="HAMP"/>
    <property type="match status" value="1"/>
</dbReference>
<accession>A0ABX6P5P2</accession>
<organism evidence="3 4">
    <name type="scientific">Ramlibacter terrae</name>
    <dbReference type="NCBI Taxonomy" id="2732511"/>
    <lineage>
        <taxon>Bacteria</taxon>
        <taxon>Pseudomonadati</taxon>
        <taxon>Pseudomonadota</taxon>
        <taxon>Betaproteobacteria</taxon>
        <taxon>Burkholderiales</taxon>
        <taxon>Comamonadaceae</taxon>
        <taxon>Ramlibacter</taxon>
    </lineage>
</organism>
<dbReference type="SUPFAM" id="SSF158472">
    <property type="entry name" value="HAMP domain-like"/>
    <property type="match status" value="1"/>
</dbReference>
<name>A0ABX6P5P2_9BURK</name>
<dbReference type="InterPro" id="IPR003660">
    <property type="entry name" value="HAMP_dom"/>
</dbReference>
<evidence type="ECO:0000313" key="4">
    <source>
        <dbReference type="Proteomes" id="UP000500826"/>
    </source>
</evidence>
<dbReference type="EMBL" id="CP053418">
    <property type="protein sequence ID" value="QJW85393.1"/>
    <property type="molecule type" value="Genomic_DNA"/>
</dbReference>
<feature type="transmembrane region" description="Helical" evidence="1">
    <location>
        <begin position="35"/>
        <end position="54"/>
    </location>
</feature>
<gene>
    <name evidence="3" type="ORF">HK414_24595</name>
</gene>
<keyword evidence="1" id="KW-1133">Transmembrane helix</keyword>
<evidence type="ECO:0000313" key="3">
    <source>
        <dbReference type="EMBL" id="QJW85393.1"/>
    </source>
</evidence>
<dbReference type="PROSITE" id="PS50885">
    <property type="entry name" value="HAMP"/>
    <property type="match status" value="1"/>
</dbReference>
<keyword evidence="1" id="KW-0472">Membrane</keyword>
<feature type="transmembrane region" description="Helical" evidence="1">
    <location>
        <begin position="61"/>
        <end position="82"/>
    </location>
</feature>
<proteinExistence type="predicted"/>
<reference evidence="3 4" key="1">
    <citation type="submission" date="2020-05" db="EMBL/GenBank/DDBJ databases">
        <title>Ramlibacter rhizophilus sp. nov., isolated from rhizosphere soil of national flower Mugunghwa from South Korea.</title>
        <authorList>
            <person name="Zheng-Fei Y."/>
            <person name="Huan T."/>
        </authorList>
    </citation>
    <scope>NUCLEOTIDE SEQUENCE [LARGE SCALE GENOMIC DNA]</scope>
    <source>
        <strain evidence="3 4">H242</strain>
    </source>
</reference>
<dbReference type="Gene3D" id="6.10.340.10">
    <property type="match status" value="1"/>
</dbReference>
<sequence length="150" mass="15332">MSVTFSSGAVLARPLPADGSAPPRQGVSVGARLLVGYGGLLLLLAVLTGIAAFHTTGSVRLAVLVLGIGGVAGGVLLAGWLARGVTAPVREAPAVARRISSGDLTGAIDVRGGGELGRLMQSLGEMHDRLFSVVSRCAPAPPPWHRRLRR</sequence>
<feature type="domain" description="HAMP" evidence="2">
    <location>
        <begin position="83"/>
        <end position="135"/>
    </location>
</feature>
<dbReference type="CDD" id="cd06225">
    <property type="entry name" value="HAMP"/>
    <property type="match status" value="1"/>
</dbReference>
<evidence type="ECO:0000259" key="2">
    <source>
        <dbReference type="PROSITE" id="PS50885"/>
    </source>
</evidence>
<dbReference type="Proteomes" id="UP000500826">
    <property type="component" value="Chromosome"/>
</dbReference>
<keyword evidence="4" id="KW-1185">Reference proteome</keyword>